<dbReference type="AlphaFoldDB" id="A0AAD8SDB8"/>
<accession>A0AAD8SDB8</accession>
<gene>
    <name evidence="1" type="ORF">QYE76_067852</name>
</gene>
<reference evidence="1" key="1">
    <citation type="submission" date="2023-07" db="EMBL/GenBank/DDBJ databases">
        <title>A chromosome-level genome assembly of Lolium multiflorum.</title>
        <authorList>
            <person name="Chen Y."/>
            <person name="Copetti D."/>
            <person name="Kolliker R."/>
            <person name="Studer B."/>
        </authorList>
    </citation>
    <scope>NUCLEOTIDE SEQUENCE</scope>
    <source>
        <strain evidence="1">02402/16</strain>
        <tissue evidence="1">Leaf</tissue>
    </source>
</reference>
<dbReference type="EMBL" id="JAUUTY010000004">
    <property type="protein sequence ID" value="KAK1650047.1"/>
    <property type="molecule type" value="Genomic_DNA"/>
</dbReference>
<proteinExistence type="predicted"/>
<organism evidence="1 2">
    <name type="scientific">Lolium multiflorum</name>
    <name type="common">Italian ryegrass</name>
    <name type="synonym">Lolium perenne subsp. multiflorum</name>
    <dbReference type="NCBI Taxonomy" id="4521"/>
    <lineage>
        <taxon>Eukaryota</taxon>
        <taxon>Viridiplantae</taxon>
        <taxon>Streptophyta</taxon>
        <taxon>Embryophyta</taxon>
        <taxon>Tracheophyta</taxon>
        <taxon>Spermatophyta</taxon>
        <taxon>Magnoliopsida</taxon>
        <taxon>Liliopsida</taxon>
        <taxon>Poales</taxon>
        <taxon>Poaceae</taxon>
        <taxon>BOP clade</taxon>
        <taxon>Pooideae</taxon>
        <taxon>Poodae</taxon>
        <taxon>Poeae</taxon>
        <taxon>Poeae Chloroplast Group 2 (Poeae type)</taxon>
        <taxon>Loliodinae</taxon>
        <taxon>Loliinae</taxon>
        <taxon>Lolium</taxon>
    </lineage>
</organism>
<name>A0AAD8SDB8_LOLMU</name>
<sequence length="240" mass="26424">MIRPCFLPVGMSTSNRIIKPGYESYQPVIAARQFGLGQVSPHFFLHHLTESRADLPDVLTGQRCYSFFDALAIPVPNNLSFTSSTDGFETWWSMWKTHAFRRALGPLLKQLDAEYDIPAEQQQDGPEPAHDDGSPFEFLPPAPVVLFCKSSPPLKKGCDLSGLLTFDPESIEPAPSTACDEPGPIAILGQLQRLKALLSSSIETLVEDPEEVKSILEEIQPHLPVTLVKLWPDSLSTGQG</sequence>
<protein>
    <submittedName>
        <fullName evidence="1">Uncharacterized protein</fullName>
    </submittedName>
</protein>
<dbReference type="Proteomes" id="UP001231189">
    <property type="component" value="Unassembled WGS sequence"/>
</dbReference>
<comment type="caution">
    <text evidence="1">The sequence shown here is derived from an EMBL/GenBank/DDBJ whole genome shotgun (WGS) entry which is preliminary data.</text>
</comment>
<evidence type="ECO:0000313" key="1">
    <source>
        <dbReference type="EMBL" id="KAK1650047.1"/>
    </source>
</evidence>
<evidence type="ECO:0000313" key="2">
    <source>
        <dbReference type="Proteomes" id="UP001231189"/>
    </source>
</evidence>
<keyword evidence="2" id="KW-1185">Reference proteome</keyword>